<dbReference type="SUPFAM" id="SSF52317">
    <property type="entry name" value="Class I glutamine amidotransferase-like"/>
    <property type="match status" value="1"/>
</dbReference>
<comment type="caution">
    <text evidence="14">The sequence shown here is derived from an EMBL/GenBank/DDBJ whole genome shotgun (WGS) entry which is preliminary data.</text>
</comment>
<evidence type="ECO:0000256" key="2">
    <source>
        <dbReference type="ARBA" id="ARBA00005940"/>
    </source>
</evidence>
<gene>
    <name evidence="14" type="ORF">FYJ35_05780</name>
</gene>
<dbReference type="InterPro" id="IPR029062">
    <property type="entry name" value="Class_I_gatase-like"/>
</dbReference>
<evidence type="ECO:0000313" key="14">
    <source>
        <dbReference type="EMBL" id="MSS14551.1"/>
    </source>
</evidence>
<feature type="binding site" evidence="10">
    <location>
        <position position="150"/>
    </location>
    <ligand>
        <name>substrate</name>
    </ligand>
</feature>
<keyword evidence="4" id="KW-0479">Metal-binding</keyword>
<evidence type="ECO:0000259" key="12">
    <source>
        <dbReference type="Pfam" id="PF08532"/>
    </source>
</evidence>
<feature type="binding site" evidence="10">
    <location>
        <position position="324"/>
    </location>
    <ligand>
        <name>substrate</name>
    </ligand>
</feature>
<dbReference type="InterPro" id="IPR013780">
    <property type="entry name" value="Glyco_hydro_b"/>
</dbReference>
<dbReference type="GO" id="GO:0009341">
    <property type="term" value="C:beta-galactosidase complex"/>
    <property type="evidence" value="ECO:0007669"/>
    <property type="project" value="InterPro"/>
</dbReference>
<accession>A0A6L5X2I7</accession>
<evidence type="ECO:0000313" key="15">
    <source>
        <dbReference type="Proteomes" id="UP000481852"/>
    </source>
</evidence>
<dbReference type="Gene3D" id="2.60.40.1180">
    <property type="entry name" value="Golgi alpha-mannosidase II"/>
    <property type="match status" value="1"/>
</dbReference>
<evidence type="ECO:0000256" key="7">
    <source>
        <dbReference type="ARBA" id="ARBA00023295"/>
    </source>
</evidence>
<evidence type="ECO:0000256" key="4">
    <source>
        <dbReference type="ARBA" id="ARBA00022723"/>
    </source>
</evidence>
<keyword evidence="7 8" id="KW-0326">Glycosidase</keyword>
<evidence type="ECO:0000256" key="5">
    <source>
        <dbReference type="ARBA" id="ARBA00022801"/>
    </source>
</evidence>
<feature type="active site" description="Proton donor" evidence="9">
    <location>
        <position position="151"/>
    </location>
</feature>
<evidence type="ECO:0000256" key="3">
    <source>
        <dbReference type="ARBA" id="ARBA00012756"/>
    </source>
</evidence>
<sequence>MSYLLNGDRIIMGTDYYPEHWDERLWGQDLDRMHETGIEVIRVAEFSWNVFEPAEGEYSYDFFDRFLDLCEEKNMKVIFCTPTATPPAWMTDKYPEVLNARQDGVLYRHGARRHYNYNSVIYQRFTRNIVERLGAHYAKRACIIGWQLDNEINCEKNEFYSESDTLAFREFLKAKYGSIRNLNKAWGTAFWNQTYTAWGEVYVPRTTLSNNTNPHEVLDYKRFVSDSACRWAKLQSDILRKYVKPGDFITTNGLFADLDNHRMTRDSLDFMTYDSYPNMAYGIHSHFTALTTLKDRIWGLNLDEVRALKGTFGIMEQQSGANGWNTGMEAPTPRPGQITLWTMQSIAHGADYISYFRWRTSTMGTEIYWHGILDYSGRENRRIREVREIHDKFVRMSELAGTQYEAKVGIIETYDNKFDAELDEWHGALDRMSMNGLYAASQHTHTPVDLIYLPSEESDTSEADDREVVEKLSQHRVVFYPHAVILTERQVRILTAYVEQGGTLVFGCRAGLKDPTGKCVQQNLPGLAAKLTGADVTEFTLTAADEGMIHADWDGTSVEVPVFNDELQPLEGAKAVGTYKNSYYTGTPALIENSVGKGKVYYFGGCFSEQTAAVFFEKLDVIESYKDLVEAPSGCEIALRTGKNRPGYLFVLNYEKTPQLIQIKRKSVDLYTGEELEGERLLAPYETLVLKV</sequence>
<dbReference type="GO" id="GO:0004565">
    <property type="term" value="F:beta-galactosidase activity"/>
    <property type="evidence" value="ECO:0007669"/>
    <property type="project" value="UniProtKB-EC"/>
</dbReference>
<dbReference type="RefSeq" id="WP_154524499.1">
    <property type="nucleotide sequence ID" value="NZ_VULZ01000005.1"/>
</dbReference>
<evidence type="ECO:0000256" key="9">
    <source>
        <dbReference type="PIRSR" id="PIRSR001084-1"/>
    </source>
</evidence>
<dbReference type="PIRSF" id="PIRSF001084">
    <property type="entry name" value="B-galactosidase"/>
    <property type="match status" value="1"/>
</dbReference>
<dbReference type="InterPro" id="IPR013529">
    <property type="entry name" value="Glyco_hydro_42_N"/>
</dbReference>
<reference evidence="14 15" key="1">
    <citation type="submission" date="2019-08" db="EMBL/GenBank/DDBJ databases">
        <title>In-depth cultivation of the pig gut microbiome towards novel bacterial diversity and tailored functional studies.</title>
        <authorList>
            <person name="Wylensek D."/>
            <person name="Hitch T.C.A."/>
            <person name="Clavel T."/>
        </authorList>
    </citation>
    <scope>NUCLEOTIDE SEQUENCE [LARGE SCALE GENOMIC DNA]</scope>
    <source>
        <strain evidence="14 15">Oil+RF-744-WCA-WT-11</strain>
    </source>
</reference>
<dbReference type="Pfam" id="PF08532">
    <property type="entry name" value="Glyco_hydro_42M"/>
    <property type="match status" value="1"/>
</dbReference>
<feature type="domain" description="Beta-galactosidase C-terminal" evidence="13">
    <location>
        <begin position="637"/>
        <end position="691"/>
    </location>
</feature>
<comment type="catalytic activity">
    <reaction evidence="1 8">
        <text>Hydrolysis of terminal non-reducing beta-D-galactose residues in beta-D-galactosides.</text>
        <dbReference type="EC" id="3.2.1.23"/>
    </reaction>
</comment>
<evidence type="ECO:0000256" key="6">
    <source>
        <dbReference type="ARBA" id="ARBA00022833"/>
    </source>
</evidence>
<dbReference type="InterPro" id="IPR003476">
    <property type="entry name" value="Glyco_hydro_42"/>
</dbReference>
<dbReference type="EC" id="3.2.1.23" evidence="3 8"/>
<evidence type="ECO:0000256" key="10">
    <source>
        <dbReference type="PIRSR" id="PIRSR001084-2"/>
    </source>
</evidence>
<feature type="domain" description="Glycoside hydrolase family 42 N-terminal" evidence="11">
    <location>
        <begin position="15"/>
        <end position="392"/>
    </location>
</feature>
<dbReference type="Pfam" id="PF02449">
    <property type="entry name" value="Glyco_hydro_42"/>
    <property type="match status" value="1"/>
</dbReference>
<dbReference type="EMBL" id="VULZ01000005">
    <property type="protein sequence ID" value="MSS14551.1"/>
    <property type="molecule type" value="Genomic_DNA"/>
</dbReference>
<feature type="binding site" evidence="10">
    <location>
        <position position="112"/>
    </location>
    <ligand>
        <name>substrate</name>
    </ligand>
</feature>
<dbReference type="InterPro" id="IPR013739">
    <property type="entry name" value="Beta_galactosidase_C"/>
</dbReference>
<comment type="similarity">
    <text evidence="2 8">Belongs to the glycosyl hydrolase 42 family.</text>
</comment>
<keyword evidence="5 8" id="KW-0378">Hydrolase</keyword>
<keyword evidence="6" id="KW-0862">Zinc</keyword>
<dbReference type="AlphaFoldDB" id="A0A6L5X2I7"/>
<feature type="domain" description="Beta-galactosidase trimerisation" evidence="12">
    <location>
        <begin position="470"/>
        <end position="619"/>
    </location>
</feature>
<feature type="active site" description="Nucleophile" evidence="9">
    <location>
        <position position="316"/>
    </location>
</feature>
<dbReference type="Gene3D" id="3.20.20.80">
    <property type="entry name" value="Glycosidases"/>
    <property type="match status" value="1"/>
</dbReference>
<evidence type="ECO:0000259" key="13">
    <source>
        <dbReference type="Pfam" id="PF08533"/>
    </source>
</evidence>
<evidence type="ECO:0000256" key="1">
    <source>
        <dbReference type="ARBA" id="ARBA00001412"/>
    </source>
</evidence>
<dbReference type="Proteomes" id="UP000481852">
    <property type="component" value="Unassembled WGS sequence"/>
</dbReference>
<dbReference type="SUPFAM" id="SSF51445">
    <property type="entry name" value="(Trans)glycosidases"/>
    <property type="match status" value="1"/>
</dbReference>
<dbReference type="PANTHER" id="PTHR36447">
    <property type="entry name" value="BETA-GALACTOSIDASE GANA"/>
    <property type="match status" value="1"/>
</dbReference>
<protein>
    <recommendedName>
        <fullName evidence="3 8">Beta-galactosidase</fullName>
        <shortName evidence="8">Beta-gal</shortName>
        <ecNumber evidence="3 8">3.2.1.23</ecNumber>
    </recommendedName>
</protein>
<name>A0A6L5X2I7_9FIRM</name>
<dbReference type="Gene3D" id="3.40.50.880">
    <property type="match status" value="1"/>
</dbReference>
<proteinExistence type="inferred from homology"/>
<dbReference type="GO" id="GO:0006012">
    <property type="term" value="P:galactose metabolic process"/>
    <property type="evidence" value="ECO:0007669"/>
    <property type="project" value="InterPro"/>
</dbReference>
<dbReference type="PANTHER" id="PTHR36447:SF2">
    <property type="entry name" value="BETA-GALACTOSIDASE YESZ"/>
    <property type="match status" value="1"/>
</dbReference>
<evidence type="ECO:0000256" key="8">
    <source>
        <dbReference type="PIRNR" id="PIRNR001084"/>
    </source>
</evidence>
<evidence type="ECO:0000259" key="11">
    <source>
        <dbReference type="Pfam" id="PF02449"/>
    </source>
</evidence>
<dbReference type="Pfam" id="PF08533">
    <property type="entry name" value="Glyco_hydro_42C"/>
    <property type="match status" value="1"/>
</dbReference>
<keyword evidence="15" id="KW-1185">Reference proteome</keyword>
<dbReference type="InterPro" id="IPR017853">
    <property type="entry name" value="GH"/>
</dbReference>
<dbReference type="CDD" id="cd03143">
    <property type="entry name" value="A4_beta-galactosidase_middle_domain"/>
    <property type="match status" value="1"/>
</dbReference>
<organism evidence="14 15">
    <name type="scientific">Porcincola intestinalis</name>
    <dbReference type="NCBI Taxonomy" id="2606632"/>
    <lineage>
        <taxon>Bacteria</taxon>
        <taxon>Bacillati</taxon>
        <taxon>Bacillota</taxon>
        <taxon>Clostridia</taxon>
        <taxon>Lachnospirales</taxon>
        <taxon>Lachnospiraceae</taxon>
        <taxon>Porcincola</taxon>
    </lineage>
</organism>
<dbReference type="GO" id="GO:0046872">
    <property type="term" value="F:metal ion binding"/>
    <property type="evidence" value="ECO:0007669"/>
    <property type="project" value="UniProtKB-KW"/>
</dbReference>
<dbReference type="InterPro" id="IPR013738">
    <property type="entry name" value="Beta_galactosidase_Trimer"/>
</dbReference>